<dbReference type="Gene3D" id="3.40.50.10190">
    <property type="entry name" value="BRCT domain"/>
    <property type="match status" value="1"/>
</dbReference>
<reference evidence="3 4" key="1">
    <citation type="submission" date="2024-11" db="EMBL/GenBank/DDBJ databases">
        <title>Adaptive evolution of stress response genes in parasites aligns with host niche diversity.</title>
        <authorList>
            <person name="Hahn C."/>
            <person name="Resl P."/>
        </authorList>
    </citation>
    <scope>NUCLEOTIDE SEQUENCE [LARGE SCALE GENOMIC DNA]</scope>
    <source>
        <strain evidence="3">EGGRZ-B1_66</strain>
        <tissue evidence="3">Body</tissue>
    </source>
</reference>
<evidence type="ECO:0000259" key="2">
    <source>
        <dbReference type="PROSITE" id="PS50010"/>
    </source>
</evidence>
<proteinExistence type="predicted"/>
<sequence length="628" mass="69967">MRSSWISEAWARRSEFPSICALHSDFLERHRAQVFQQCFIAFVGFPLTSDVLNELHSLTIEHDGTVIEDLNDTRLTHVIVSDQLPSSIAYQAEISQSLSCLITQASPAVVEPAEEDSLNGSSNPMDSLNSRLSILSIGRPSGCNQALIACGSYKVPVLRLEWFWRSLQQTCLCTAEHFIYVPPSPEVALDRLSEHELELQNESGLSTCARPTPEKSFLSERSNSTVLSPRISNLSTEDLVARLADPMSFPSNRVRRDRIHQMQAFSLEVSPVSGAGSNKMKAANKSLDTLSEEESRSPSSFLSTGPQSVSSPIRKKSRRLSQILGLKASVSSGEYCSTQTELPGIAETLVGSSAEPQTEETSYTDAHSKLSSFTSPSRQDSHTSLFKRAGSGLLNQSAEKVALQTKLERRQHRIFEFFLTEANYFDILSYLTQNAYQQVLDDSQIGGSILPQKEADFIFGKLVPIYELHSKLKTVLDDLEASWITEESCLGPVLAPFLGEMESVYAQCMEFYSPAHLKQLGYQYPRFLAFMRQVEKRKESGKQSLNDLLIRPVQRLPSINLLLGGIVKATPSCHPDYTSICDVACKLTEVLAKINERLKKNEERISLYCLFNDIQGAPVSVPLRFQIF</sequence>
<keyword evidence="4" id="KW-1185">Reference proteome</keyword>
<name>A0ABD2QLP2_9PLAT</name>
<dbReference type="CDD" id="cd00160">
    <property type="entry name" value="RhoGEF"/>
    <property type="match status" value="1"/>
</dbReference>
<feature type="domain" description="DH" evidence="2">
    <location>
        <begin position="409"/>
        <end position="597"/>
    </location>
</feature>
<feature type="compositionally biased region" description="Polar residues" evidence="1">
    <location>
        <begin position="297"/>
        <end position="311"/>
    </location>
</feature>
<feature type="region of interest" description="Disordered" evidence="1">
    <location>
        <begin position="352"/>
        <end position="381"/>
    </location>
</feature>
<dbReference type="EMBL" id="JBJKFK010000052">
    <property type="protein sequence ID" value="KAL3320434.1"/>
    <property type="molecule type" value="Genomic_DNA"/>
</dbReference>
<dbReference type="InterPro" id="IPR036420">
    <property type="entry name" value="BRCT_dom_sf"/>
</dbReference>
<dbReference type="SUPFAM" id="SSF52113">
    <property type="entry name" value="BRCT domain"/>
    <property type="match status" value="1"/>
</dbReference>
<dbReference type="PANTHER" id="PTHR16777:SF2">
    <property type="entry name" value="PROTEIN ECT2"/>
    <property type="match status" value="1"/>
</dbReference>
<evidence type="ECO:0000313" key="3">
    <source>
        <dbReference type="EMBL" id="KAL3320434.1"/>
    </source>
</evidence>
<dbReference type="InterPro" id="IPR035899">
    <property type="entry name" value="DBL_dom_sf"/>
</dbReference>
<dbReference type="SUPFAM" id="SSF48065">
    <property type="entry name" value="DBL homology domain (DH-domain)"/>
    <property type="match status" value="1"/>
</dbReference>
<dbReference type="PROSITE" id="PS50010">
    <property type="entry name" value="DH_2"/>
    <property type="match status" value="1"/>
</dbReference>
<dbReference type="SMART" id="SM00325">
    <property type="entry name" value="RhoGEF"/>
    <property type="match status" value="1"/>
</dbReference>
<dbReference type="Proteomes" id="UP001626550">
    <property type="component" value="Unassembled WGS sequence"/>
</dbReference>
<organism evidence="3 4">
    <name type="scientific">Cichlidogyrus casuarinus</name>
    <dbReference type="NCBI Taxonomy" id="1844966"/>
    <lineage>
        <taxon>Eukaryota</taxon>
        <taxon>Metazoa</taxon>
        <taxon>Spiralia</taxon>
        <taxon>Lophotrochozoa</taxon>
        <taxon>Platyhelminthes</taxon>
        <taxon>Monogenea</taxon>
        <taxon>Monopisthocotylea</taxon>
        <taxon>Dactylogyridea</taxon>
        <taxon>Ancyrocephalidae</taxon>
        <taxon>Cichlidogyrus</taxon>
    </lineage>
</organism>
<evidence type="ECO:0000256" key="1">
    <source>
        <dbReference type="SAM" id="MobiDB-lite"/>
    </source>
</evidence>
<feature type="region of interest" description="Disordered" evidence="1">
    <location>
        <begin position="270"/>
        <end position="316"/>
    </location>
</feature>
<dbReference type="PANTHER" id="PTHR16777">
    <property type="entry name" value="PROTEIN ECT2"/>
    <property type="match status" value="1"/>
</dbReference>
<accession>A0ABD2QLP2</accession>
<dbReference type="Gene3D" id="1.20.900.10">
    <property type="entry name" value="Dbl homology (DH) domain"/>
    <property type="match status" value="1"/>
</dbReference>
<dbReference type="InterPro" id="IPR026817">
    <property type="entry name" value="Ect2"/>
</dbReference>
<comment type="caution">
    <text evidence="3">The sequence shown here is derived from an EMBL/GenBank/DDBJ whole genome shotgun (WGS) entry which is preliminary data.</text>
</comment>
<gene>
    <name evidence="3" type="primary">ECT2_2</name>
    <name evidence="3" type="ORF">Ciccas_000884</name>
</gene>
<dbReference type="AlphaFoldDB" id="A0ABD2QLP2"/>
<evidence type="ECO:0000313" key="4">
    <source>
        <dbReference type="Proteomes" id="UP001626550"/>
    </source>
</evidence>
<dbReference type="Pfam" id="PF00621">
    <property type="entry name" value="RhoGEF"/>
    <property type="match status" value="1"/>
</dbReference>
<protein>
    <submittedName>
        <fullName evidence="3">Protein T2</fullName>
    </submittedName>
</protein>
<dbReference type="InterPro" id="IPR000219">
    <property type="entry name" value="DH_dom"/>
</dbReference>